<sequence>MGRTGVCLIMCVRRGESKTPRHCTTTVLVVCNSPVPPKHMNDSEANIRKLLVSNNLRQVSFEFVQGDFAWSGSNPNGNELDRRAIRPPSMLGQSLALDGASGSGTFGGFVELKLPGETGYTTMALTCFHSINPSENGVDSTLLGAIRSWRQEGIKPGDSLRTKLQIQQPSSTAVKEKIKSLKDEIRTIEENQQYIDFREVGSKEDIELQLGRHAARMFSNMEKTL</sequence>
<reference evidence="1" key="1">
    <citation type="submission" date="2022-11" db="EMBL/GenBank/DDBJ databases">
        <authorList>
            <person name="Petersen C."/>
        </authorList>
    </citation>
    <scope>NUCLEOTIDE SEQUENCE</scope>
    <source>
        <strain evidence="1">IBT 16849</strain>
    </source>
</reference>
<dbReference type="Proteomes" id="UP001150879">
    <property type="component" value="Unassembled WGS sequence"/>
</dbReference>
<evidence type="ECO:0000313" key="2">
    <source>
        <dbReference type="Proteomes" id="UP001150879"/>
    </source>
</evidence>
<protein>
    <submittedName>
        <fullName evidence="1">Uncharacterized protein</fullName>
    </submittedName>
</protein>
<organism evidence="1 2">
    <name type="scientific">Penicillium cf. griseofulvum</name>
    <dbReference type="NCBI Taxonomy" id="2972120"/>
    <lineage>
        <taxon>Eukaryota</taxon>
        <taxon>Fungi</taxon>
        <taxon>Dikarya</taxon>
        <taxon>Ascomycota</taxon>
        <taxon>Pezizomycotina</taxon>
        <taxon>Eurotiomycetes</taxon>
        <taxon>Eurotiomycetidae</taxon>
        <taxon>Eurotiales</taxon>
        <taxon>Aspergillaceae</taxon>
        <taxon>Penicillium</taxon>
    </lineage>
</organism>
<accession>A0A9W9M7B6</accession>
<gene>
    <name evidence="1" type="ORF">N7472_008891</name>
</gene>
<evidence type="ECO:0000313" key="1">
    <source>
        <dbReference type="EMBL" id="KAJ5189877.1"/>
    </source>
</evidence>
<proteinExistence type="predicted"/>
<dbReference type="EMBL" id="JAPQKP010000005">
    <property type="protein sequence ID" value="KAJ5189877.1"/>
    <property type="molecule type" value="Genomic_DNA"/>
</dbReference>
<comment type="caution">
    <text evidence="1">The sequence shown here is derived from an EMBL/GenBank/DDBJ whole genome shotgun (WGS) entry which is preliminary data.</text>
</comment>
<reference evidence="1" key="2">
    <citation type="journal article" date="2023" name="IMA Fungus">
        <title>Comparative genomic study of the Penicillium genus elucidates a diverse pangenome and 15 lateral gene transfer events.</title>
        <authorList>
            <person name="Petersen C."/>
            <person name="Sorensen T."/>
            <person name="Nielsen M.R."/>
            <person name="Sondergaard T.E."/>
            <person name="Sorensen J.L."/>
            <person name="Fitzpatrick D.A."/>
            <person name="Frisvad J.C."/>
            <person name="Nielsen K.L."/>
        </authorList>
    </citation>
    <scope>NUCLEOTIDE SEQUENCE</scope>
    <source>
        <strain evidence="1">IBT 16849</strain>
    </source>
</reference>
<dbReference type="AlphaFoldDB" id="A0A9W9M7B6"/>
<name>A0A9W9M7B6_9EURO</name>
<keyword evidence="2" id="KW-1185">Reference proteome</keyword>